<evidence type="ECO:0000259" key="3">
    <source>
        <dbReference type="Pfam" id="PF01887"/>
    </source>
</evidence>
<gene>
    <name evidence="5" type="ORF">OMM_02406</name>
</gene>
<sequence length="269" mass="29363">MKSSCISLITDFGLCDEYVGVMKGVIAGINPHAKVIDISHEVCPQNIIQAAHILCASYAYFPKNTVHLAVVDPGVGTDRRIIAIASKNHFFVAPDNGILSLIINRFCRAVHVTRSDFFMPKVSTTFHARDIFAPVAAILSKNEDIKALGDEIPIQDLITIPNIDPILNNQLVGTVIMADRFGNLITNISEKDLDIIDWRTSACIHVGNHTIFGISTHYMQVEKGESVALMGSKGLLEISVNCGNAKQLLGVNIDDKIFVTQNKGLTKEP</sequence>
<dbReference type="PANTHER" id="PTHR35092">
    <property type="entry name" value="CHLORINASE MJ1651"/>
    <property type="match status" value="1"/>
</dbReference>
<dbReference type="InterPro" id="IPR046470">
    <property type="entry name" value="SAM_HAT_C"/>
</dbReference>
<dbReference type="Gene3D" id="3.40.50.10790">
    <property type="entry name" value="S-adenosyl-l-methionine hydroxide adenosyltransferase, N-terminal"/>
    <property type="match status" value="1"/>
</dbReference>
<name>A0A1V1P9M4_9BACT</name>
<dbReference type="InterPro" id="IPR002747">
    <property type="entry name" value="SAM_OH_AdoTrfase"/>
</dbReference>
<reference evidence="6" key="1">
    <citation type="submission" date="2012-11" db="EMBL/GenBank/DDBJ databases">
        <authorList>
            <person name="Lucero-Rivera Y.E."/>
            <person name="Tovar-Ramirez D."/>
        </authorList>
    </citation>
    <scope>NUCLEOTIDE SEQUENCE [LARGE SCALE GENOMIC DNA]</scope>
    <source>
        <strain evidence="6">Araruama</strain>
    </source>
</reference>
<dbReference type="AlphaFoldDB" id="A0A1V1P9M4"/>
<evidence type="ECO:0000259" key="4">
    <source>
        <dbReference type="Pfam" id="PF20257"/>
    </source>
</evidence>
<comment type="caution">
    <text evidence="5">The sequence shown here is derived from an EMBL/GenBank/DDBJ whole genome shotgun (WGS) entry which is preliminary data.</text>
</comment>
<evidence type="ECO:0000313" key="6">
    <source>
        <dbReference type="Proteomes" id="UP000189670"/>
    </source>
</evidence>
<dbReference type="InterPro" id="IPR023228">
    <property type="entry name" value="SAM_OH_AdoTrfase_N_sf"/>
</dbReference>
<keyword evidence="1" id="KW-0949">S-adenosyl-L-methionine</keyword>
<dbReference type="Pfam" id="PF20257">
    <property type="entry name" value="SAM_HAT_C"/>
    <property type="match status" value="1"/>
</dbReference>
<evidence type="ECO:0008006" key="7">
    <source>
        <dbReference type="Google" id="ProtNLM"/>
    </source>
</evidence>
<dbReference type="InterPro" id="IPR046469">
    <property type="entry name" value="SAM_HAT_N"/>
</dbReference>
<evidence type="ECO:0000256" key="1">
    <source>
        <dbReference type="ARBA" id="ARBA00022691"/>
    </source>
</evidence>
<proteinExistence type="inferred from homology"/>
<dbReference type="PIRSF" id="PIRSF006779">
    <property type="entry name" value="UCP006779"/>
    <property type="match status" value="1"/>
</dbReference>
<dbReference type="Gene3D" id="2.40.30.90">
    <property type="entry name" value="Bacterial fluorinating enzyme like"/>
    <property type="match status" value="1"/>
</dbReference>
<dbReference type="Proteomes" id="UP000189670">
    <property type="component" value="Unassembled WGS sequence"/>
</dbReference>
<feature type="domain" description="S-adenosyl-l-methionine hydroxide adenosyltransferase N-terminal" evidence="3">
    <location>
        <begin position="6"/>
        <end position="149"/>
    </location>
</feature>
<feature type="domain" description="S-adenosyl-l-methionine hydroxide adenosyltransferase C-terminal" evidence="4">
    <location>
        <begin position="173"/>
        <end position="257"/>
    </location>
</feature>
<evidence type="ECO:0000313" key="5">
    <source>
        <dbReference type="EMBL" id="ETR71551.1"/>
    </source>
</evidence>
<evidence type="ECO:0000256" key="2">
    <source>
        <dbReference type="ARBA" id="ARBA00024035"/>
    </source>
</evidence>
<organism evidence="5 6">
    <name type="scientific">Candidatus Magnetoglobus multicellularis str. Araruama</name>
    <dbReference type="NCBI Taxonomy" id="890399"/>
    <lineage>
        <taxon>Bacteria</taxon>
        <taxon>Pseudomonadati</taxon>
        <taxon>Thermodesulfobacteriota</taxon>
        <taxon>Desulfobacteria</taxon>
        <taxon>Desulfobacterales</taxon>
        <taxon>Desulfobacteraceae</taxon>
        <taxon>Candidatus Magnetoglobus</taxon>
    </lineage>
</organism>
<protein>
    <recommendedName>
        <fullName evidence="7">SAM-dependent chlorinase/fluorinase</fullName>
    </recommendedName>
</protein>
<dbReference type="SUPFAM" id="SSF102522">
    <property type="entry name" value="Bacterial fluorinating enzyme, N-terminal domain"/>
    <property type="match status" value="1"/>
</dbReference>
<dbReference type="Pfam" id="PF01887">
    <property type="entry name" value="SAM_HAT_N"/>
    <property type="match status" value="1"/>
</dbReference>
<dbReference type="InterPro" id="IPR023227">
    <property type="entry name" value="SAM_OH_AdoTrfase_C_sf"/>
</dbReference>
<dbReference type="PANTHER" id="PTHR35092:SF1">
    <property type="entry name" value="CHLORINASE MJ1651"/>
    <property type="match status" value="1"/>
</dbReference>
<comment type="similarity">
    <text evidence="2">Belongs to the SAM hydrolase / SAM-dependent halogenase family.</text>
</comment>
<dbReference type="EMBL" id="ATBP01000254">
    <property type="protein sequence ID" value="ETR71551.1"/>
    <property type="molecule type" value="Genomic_DNA"/>
</dbReference>
<dbReference type="SUPFAM" id="SSF101852">
    <property type="entry name" value="Bacterial fluorinating enzyme, C-terminal domain"/>
    <property type="match status" value="1"/>
</dbReference>
<accession>A0A1V1P9M4</accession>